<dbReference type="OrthoDB" id="370375at2"/>
<dbReference type="InterPro" id="IPR021218">
    <property type="entry name" value="DUF2784"/>
</dbReference>
<dbReference type="EMBL" id="LXKA01000382">
    <property type="protein sequence ID" value="OAJ52125.1"/>
    <property type="molecule type" value="Genomic_DNA"/>
</dbReference>
<dbReference type="EMBL" id="LXJZ01000020">
    <property type="protein sequence ID" value="OAJ63489.1"/>
    <property type="molecule type" value="Genomic_DNA"/>
</dbReference>
<evidence type="ECO:0000313" key="2">
    <source>
        <dbReference type="EMBL" id="OAJ52125.1"/>
    </source>
</evidence>
<evidence type="ECO:0000313" key="5">
    <source>
        <dbReference type="Proteomes" id="UP000078116"/>
    </source>
</evidence>
<dbReference type="Pfam" id="PF10861">
    <property type="entry name" value="DUF2784"/>
    <property type="match status" value="1"/>
</dbReference>
<gene>
    <name evidence="3" type="ORF">A6V36_18585</name>
    <name evidence="2" type="ORF">A6V37_10765</name>
</gene>
<proteinExistence type="predicted"/>
<feature type="transmembrane region" description="Helical" evidence="1">
    <location>
        <begin position="12"/>
        <end position="37"/>
    </location>
</feature>
<dbReference type="Proteomes" id="UP000078116">
    <property type="component" value="Unassembled WGS sequence"/>
</dbReference>
<feature type="transmembrane region" description="Helical" evidence="1">
    <location>
        <begin position="99"/>
        <end position="119"/>
    </location>
</feature>
<feature type="transmembrane region" description="Helical" evidence="1">
    <location>
        <begin position="44"/>
        <end position="67"/>
    </location>
</feature>
<reference evidence="4 5" key="1">
    <citation type="submission" date="2016-04" db="EMBL/GenBank/DDBJ databases">
        <title>Reclassification of Paraburkholderia panaciterrae (Farh et al. 2015) Dobritsa &amp; Samadpour 2016 as a later homotypic synonym of Paraburkholderia ginsengiterrae (Farh et al. 2015) Dobritsa &amp; Samadpour 2016.</title>
        <authorList>
            <person name="Dobritsa A.P."/>
            <person name="Kutumbaka K."/>
            <person name="Samadpour M."/>
        </authorList>
    </citation>
    <scope>NUCLEOTIDE SEQUENCE [LARGE SCALE GENOMIC DNA]</scope>
    <source>
        <strain evidence="2 5">DCY85</strain>
        <strain evidence="3 4">DCY85-1</strain>
    </source>
</reference>
<keyword evidence="4" id="KW-1185">Reference proteome</keyword>
<evidence type="ECO:0000313" key="4">
    <source>
        <dbReference type="Proteomes" id="UP000077961"/>
    </source>
</evidence>
<protein>
    <recommendedName>
        <fullName evidence="6">DUF2784 domain-containing protein</fullName>
    </recommendedName>
</protein>
<evidence type="ECO:0008006" key="6">
    <source>
        <dbReference type="Google" id="ProtNLM"/>
    </source>
</evidence>
<dbReference type="Proteomes" id="UP000077961">
    <property type="component" value="Unassembled WGS sequence"/>
</dbReference>
<dbReference type="STRING" id="1462993.A6V36_18585"/>
<comment type="caution">
    <text evidence="2">The sequence shown here is derived from an EMBL/GenBank/DDBJ whole genome shotgun (WGS) entry which is preliminary data.</text>
</comment>
<evidence type="ECO:0000313" key="3">
    <source>
        <dbReference type="EMBL" id="OAJ63489.1"/>
    </source>
</evidence>
<dbReference type="AlphaFoldDB" id="A0A1A9MWA9"/>
<sequence>MIWLADAVLVVHALLALFIVGGLVAIWVGAALGWSWIRQRLFRLTHLFSILIVSALSLLGIACPLTTLEDWLRTGSLESSGVTQGFIQRWVSRLLYYDLPAWVLTLLYVAFGLAVLLAWRLIPTQHAQRSQATHQ</sequence>
<keyword evidence="1" id="KW-0812">Transmembrane</keyword>
<keyword evidence="1" id="KW-1133">Transmembrane helix</keyword>
<accession>A0A1A9MWA9</accession>
<name>A0A1A9MWA9_9BURK</name>
<dbReference type="RefSeq" id="WP_064265154.1">
    <property type="nucleotide sequence ID" value="NZ_LXJZ01000020.1"/>
</dbReference>
<evidence type="ECO:0000256" key="1">
    <source>
        <dbReference type="SAM" id="Phobius"/>
    </source>
</evidence>
<organism evidence="2 5">
    <name type="scientific">Paraburkholderia ginsengiterrae</name>
    <dbReference type="NCBI Taxonomy" id="1462993"/>
    <lineage>
        <taxon>Bacteria</taxon>
        <taxon>Pseudomonadati</taxon>
        <taxon>Pseudomonadota</taxon>
        <taxon>Betaproteobacteria</taxon>
        <taxon>Burkholderiales</taxon>
        <taxon>Burkholderiaceae</taxon>
        <taxon>Paraburkholderia</taxon>
    </lineage>
</organism>
<keyword evidence="1" id="KW-0472">Membrane</keyword>